<keyword evidence="4 9" id="KW-0547">Nucleotide-binding</keyword>
<dbReference type="InterPro" id="IPR002205">
    <property type="entry name" value="Topo_IIA_dom_A"/>
</dbReference>
<evidence type="ECO:0000259" key="11">
    <source>
        <dbReference type="PROSITE" id="PS52040"/>
    </source>
</evidence>
<dbReference type="HAMAP" id="MF_01897">
    <property type="entry name" value="GyrA"/>
    <property type="match status" value="1"/>
</dbReference>
<dbReference type="GO" id="GO:0003677">
    <property type="term" value="F:DNA binding"/>
    <property type="evidence" value="ECO:0007669"/>
    <property type="project" value="UniProtKB-UniRule"/>
</dbReference>
<comment type="subunit">
    <text evidence="9">Heterotetramer, composed of two GyrA and two GyrB chains. In the heterotetramer, GyrA contains the active site tyrosine that forms a transient covalent intermediate with DNA, while GyrB binds cofactors and catalyzes ATP hydrolysis.</text>
</comment>
<evidence type="ECO:0000256" key="10">
    <source>
        <dbReference type="PROSITE-ProRule" id="PRU01384"/>
    </source>
</evidence>
<dbReference type="Proteomes" id="UP000243688">
    <property type="component" value="Unassembled WGS sequence"/>
</dbReference>
<dbReference type="Pfam" id="PF00521">
    <property type="entry name" value="DNA_topoisoIV"/>
    <property type="match status" value="1"/>
</dbReference>
<keyword evidence="8 9" id="KW-0413">Isomerase</keyword>
<dbReference type="FunFam" id="3.30.1360.40:FF:000002">
    <property type="entry name" value="DNA gyrase subunit A"/>
    <property type="match status" value="1"/>
</dbReference>
<dbReference type="InterPro" id="IPR013758">
    <property type="entry name" value="Topo_IIA_A/C_ab"/>
</dbReference>
<evidence type="ECO:0000313" key="12">
    <source>
        <dbReference type="EMBL" id="PDO10420.1"/>
    </source>
</evidence>
<dbReference type="FunFam" id="2.120.10.90:FF:000004">
    <property type="entry name" value="DNA gyrase subunit A"/>
    <property type="match status" value="1"/>
</dbReference>
<dbReference type="GO" id="GO:0005694">
    <property type="term" value="C:chromosome"/>
    <property type="evidence" value="ECO:0007669"/>
    <property type="project" value="InterPro"/>
</dbReference>
<comment type="miscellaneous">
    <text evidence="9">Few gyrases are as efficient as E.coli at forming negative supercoils. Not all organisms have 2 type II topoisomerases; in organisms with a single type II topoisomerase this enzyme also has to decatenate newly replicated chromosomes.</text>
</comment>
<dbReference type="SUPFAM" id="SSF101904">
    <property type="entry name" value="GyrA/ParC C-terminal domain-like"/>
    <property type="match status" value="1"/>
</dbReference>
<dbReference type="EMBL" id="MOXJ01000015">
    <property type="protein sequence ID" value="PDO10420.1"/>
    <property type="molecule type" value="Genomic_DNA"/>
</dbReference>
<feature type="active site" description="O-(5'-phospho-DNA)-tyrosine intermediate" evidence="9 10">
    <location>
        <position position="124"/>
    </location>
</feature>
<evidence type="ECO:0000256" key="9">
    <source>
        <dbReference type="HAMAP-Rule" id="MF_01897"/>
    </source>
</evidence>
<dbReference type="SMART" id="SM00434">
    <property type="entry name" value="TOP4c"/>
    <property type="match status" value="1"/>
</dbReference>
<keyword evidence="5 9" id="KW-0067">ATP-binding</keyword>
<dbReference type="CDD" id="cd00187">
    <property type="entry name" value="TOP4c"/>
    <property type="match status" value="1"/>
</dbReference>
<dbReference type="PANTHER" id="PTHR43493:SF5">
    <property type="entry name" value="DNA GYRASE SUBUNIT A, CHLOROPLASTIC_MITOCHONDRIAL"/>
    <property type="match status" value="1"/>
</dbReference>
<comment type="similarity">
    <text evidence="2 9">Belongs to the type II topoisomerase GyrA/ParC subunit family.</text>
</comment>
<keyword evidence="6 9" id="KW-0799">Topoisomerase</keyword>
<dbReference type="InterPro" id="IPR050220">
    <property type="entry name" value="Type_II_DNA_Topoisomerases"/>
</dbReference>
<reference evidence="12 13" key="1">
    <citation type="submission" date="2016-12" db="EMBL/GenBank/DDBJ databases">
        <title>Candidatus Reconcilibacillus cellulovorans genome.</title>
        <authorList>
            <person name="Kolinko S."/>
            <person name="Wu Y.-W."/>
            <person name="Tachea F."/>
            <person name="Denzel E."/>
            <person name="Hiras J."/>
            <person name="Baecker N."/>
            <person name="Chan L.J."/>
            <person name="Eichorst S.A."/>
            <person name="Frey D."/>
            <person name="Adams P.D."/>
            <person name="Pray T."/>
            <person name="Tanjore D."/>
            <person name="Petzold C.J."/>
            <person name="Gladden J.M."/>
            <person name="Simmons B.A."/>
            <person name="Singer S.W."/>
        </authorList>
    </citation>
    <scope>NUCLEOTIDE SEQUENCE [LARGE SCALE GENOMIC DNA]</scope>
    <source>
        <strain evidence="12">JTherm</strain>
    </source>
</reference>
<dbReference type="SUPFAM" id="SSF56719">
    <property type="entry name" value="Type II DNA topoisomerase"/>
    <property type="match status" value="1"/>
</dbReference>
<accession>A0A2A6DZV9</accession>
<evidence type="ECO:0000256" key="2">
    <source>
        <dbReference type="ARBA" id="ARBA00008263"/>
    </source>
</evidence>
<keyword evidence="3 9" id="KW-0963">Cytoplasm</keyword>
<dbReference type="EC" id="5.6.2.2" evidence="9"/>
<evidence type="ECO:0000256" key="1">
    <source>
        <dbReference type="ARBA" id="ARBA00000185"/>
    </source>
</evidence>
<comment type="catalytic activity">
    <reaction evidence="1 9 10">
        <text>ATP-dependent breakage, passage and rejoining of double-stranded DNA.</text>
        <dbReference type="EC" id="5.6.2.2"/>
    </reaction>
</comment>
<evidence type="ECO:0000256" key="5">
    <source>
        <dbReference type="ARBA" id="ARBA00022840"/>
    </source>
</evidence>
<name>A0A2A6DZV9_9BACL</name>
<dbReference type="InterPro" id="IPR013760">
    <property type="entry name" value="Topo_IIA-like_dom_sf"/>
</dbReference>
<evidence type="ECO:0000256" key="3">
    <source>
        <dbReference type="ARBA" id="ARBA00022490"/>
    </source>
</evidence>
<feature type="short sequence motif" description="GyrA-box" evidence="9">
    <location>
        <begin position="526"/>
        <end position="532"/>
    </location>
</feature>
<dbReference type="PROSITE" id="PS52040">
    <property type="entry name" value="TOPO_IIA"/>
    <property type="match status" value="1"/>
</dbReference>
<sequence>MAERVNHPGIKDKDIVTEMRTSFLDYAMSIIVSRALPDVRDGLKPVHRRILYAMSELGVTPDKPYKKSARIVGEVIGKYHPHGDAAVYETMVGMAQDFTYRYMLVDGHGNFGSVDGDAAAAMRYTEARLSRIAMEMLRDIQKDTVDFRPNYSNEESEPEVLPSRFPNILVNGSYGIAVGMATAIPPHNLREVVEGLHYLIDHPDATSTELMKFVKGPDFPTAGLILGRKGIQQAYETGRGTITVRARTELEESGGKYRIVVKELPYKVNKAKLIEKIAELVRDRQIDGIVDLRDESDRSGMRVVIELRRDANPNVVLNQLFKHTALQTTFGVIMLALVDGEPKVLSLRDVLVYYLRHQQTVIRRRTAHDLKKAEARAHILEGLRIALDRLDEVIALIRSSKTVEEARDGLMNRFGLTEEQARAILDMRLQRLTGLEREKIEEEYRELIRNIEQYRAILADERLVLGIIRDELAEIADKYGDARRTEIVDVEDDILEEDLIQRDDVVVTITRTGYIKRLPLSAYRSQHRGGKGVIGIETKEEDFAEHLLVTETHRTLIFFTDRGKAYVLKAYEIPDLSRTARGTPIINLLQIEPGERVRAVIPVASFDEGRYLFFATRQGLVKKTPLAEFANIRRTGLIALSLRDNDDLIDVRLTNGDSEIMLATKQGMSIRFSEAEVRAMGRTASGVKGIELSEDDEVIGMDVVRPDDDVLIVTSKGYGKRTPASEYRQQARGGKGIRTLNVTPKNGRVVALKMVREDDDLIVLTASGTVIRTAVSEISSMGRNTQGVKLIQIREDDEVAAVASAGKNSVPTSDDRT</sequence>
<dbReference type="NCBIfam" id="NF004043">
    <property type="entry name" value="PRK05560.1"/>
    <property type="match status" value="1"/>
</dbReference>
<comment type="function">
    <text evidence="9">A type II topoisomerase that negatively supercoils closed circular double-stranded (ds) DNA in an ATP-dependent manner to modulate DNA topology and maintain chromosomes in an underwound state. Negative supercoiling favors strand separation, and DNA replication, transcription, recombination and repair, all of which involve strand separation. Also able to catalyze the interconversion of other topological isomers of dsDNA rings, including catenanes and knotted rings. Type II topoisomerases break and join 2 DNA strands simultaneously in an ATP-dependent manner.</text>
</comment>
<dbReference type="Gene3D" id="2.120.10.90">
    <property type="entry name" value="DNA gyrase/topoisomerase IV, subunit A, C-terminal"/>
    <property type="match status" value="1"/>
</dbReference>
<evidence type="ECO:0000256" key="7">
    <source>
        <dbReference type="ARBA" id="ARBA00023125"/>
    </source>
</evidence>
<dbReference type="PANTHER" id="PTHR43493">
    <property type="entry name" value="DNA GYRASE/TOPOISOMERASE SUBUNIT A"/>
    <property type="match status" value="1"/>
</dbReference>
<dbReference type="GO" id="GO:0006265">
    <property type="term" value="P:DNA topological change"/>
    <property type="evidence" value="ECO:0007669"/>
    <property type="project" value="UniProtKB-UniRule"/>
</dbReference>
<dbReference type="InterPro" id="IPR005743">
    <property type="entry name" value="GyrA"/>
</dbReference>
<dbReference type="Pfam" id="PF03989">
    <property type="entry name" value="DNA_gyraseA_C"/>
    <property type="match status" value="6"/>
</dbReference>
<dbReference type="NCBIfam" id="NF004044">
    <property type="entry name" value="PRK05561.1"/>
    <property type="match status" value="1"/>
</dbReference>
<evidence type="ECO:0000256" key="4">
    <source>
        <dbReference type="ARBA" id="ARBA00022741"/>
    </source>
</evidence>
<dbReference type="GO" id="GO:0009330">
    <property type="term" value="C:DNA topoisomerase type II (double strand cut, ATP-hydrolyzing) complex"/>
    <property type="evidence" value="ECO:0007669"/>
    <property type="project" value="TreeGrafter"/>
</dbReference>
<dbReference type="Gene3D" id="1.10.268.10">
    <property type="entry name" value="Topoisomerase, domain 3"/>
    <property type="match status" value="1"/>
</dbReference>
<feature type="domain" description="Topo IIA-type catalytic" evidence="11">
    <location>
        <begin position="36"/>
        <end position="499"/>
    </location>
</feature>
<dbReference type="GO" id="GO:0005737">
    <property type="term" value="C:cytoplasm"/>
    <property type="evidence" value="ECO:0007669"/>
    <property type="project" value="UniProtKB-SubCell"/>
</dbReference>
<dbReference type="Gene3D" id="3.30.1360.40">
    <property type="match status" value="1"/>
</dbReference>
<organism evidence="12 13">
    <name type="scientific">Candidatus Reconcilbacillus cellulovorans</name>
    <dbReference type="NCBI Taxonomy" id="1906605"/>
    <lineage>
        <taxon>Bacteria</taxon>
        <taxon>Bacillati</taxon>
        <taxon>Bacillota</taxon>
        <taxon>Bacilli</taxon>
        <taxon>Bacillales</taxon>
        <taxon>Paenibacillaceae</taxon>
        <taxon>Candidatus Reconcilbacillus</taxon>
    </lineage>
</organism>
<gene>
    <name evidence="9" type="primary">gyrA</name>
    <name evidence="12" type="ORF">BLM47_07820</name>
</gene>
<evidence type="ECO:0000313" key="13">
    <source>
        <dbReference type="Proteomes" id="UP000243688"/>
    </source>
</evidence>
<dbReference type="FunFam" id="1.10.268.10:FF:000001">
    <property type="entry name" value="DNA gyrase subunit A"/>
    <property type="match status" value="1"/>
</dbReference>
<comment type="caution">
    <text evidence="12">The sequence shown here is derived from an EMBL/GenBank/DDBJ whole genome shotgun (WGS) entry which is preliminary data.</text>
</comment>
<protein>
    <recommendedName>
        <fullName evidence="9">DNA gyrase subunit A</fullName>
        <ecNumber evidence="9">5.6.2.2</ecNumber>
    </recommendedName>
</protein>
<evidence type="ECO:0000256" key="8">
    <source>
        <dbReference type="ARBA" id="ARBA00023235"/>
    </source>
</evidence>
<comment type="subcellular location">
    <subcellularLocation>
        <location evidence="9">Cytoplasm</location>
    </subcellularLocation>
</comment>
<dbReference type="FunFam" id="3.90.199.10:FF:000001">
    <property type="entry name" value="DNA gyrase subunit A"/>
    <property type="match status" value="1"/>
</dbReference>
<dbReference type="InterPro" id="IPR013757">
    <property type="entry name" value="Topo_IIA_A_a_sf"/>
</dbReference>
<keyword evidence="7 9" id="KW-0238">DNA-binding</keyword>
<dbReference type="AlphaFoldDB" id="A0A2A6DZV9"/>
<dbReference type="Gene3D" id="3.90.199.10">
    <property type="entry name" value="Topoisomerase II, domain 5"/>
    <property type="match status" value="1"/>
</dbReference>
<dbReference type="GO" id="GO:0005524">
    <property type="term" value="F:ATP binding"/>
    <property type="evidence" value="ECO:0007669"/>
    <property type="project" value="UniProtKB-UniRule"/>
</dbReference>
<evidence type="ECO:0000256" key="6">
    <source>
        <dbReference type="ARBA" id="ARBA00023029"/>
    </source>
</evidence>
<dbReference type="GO" id="GO:0006261">
    <property type="term" value="P:DNA-templated DNA replication"/>
    <property type="evidence" value="ECO:0007669"/>
    <property type="project" value="UniProtKB-UniRule"/>
</dbReference>
<dbReference type="NCBIfam" id="TIGR01063">
    <property type="entry name" value="gyrA"/>
    <property type="match status" value="1"/>
</dbReference>
<dbReference type="InterPro" id="IPR006691">
    <property type="entry name" value="GyrA/parC_rep"/>
</dbReference>
<dbReference type="GO" id="GO:0034335">
    <property type="term" value="F:DNA negative supercoiling activity"/>
    <property type="evidence" value="ECO:0007669"/>
    <property type="project" value="UniProtKB-ARBA"/>
</dbReference>
<proteinExistence type="inferred from homology"/>
<dbReference type="InterPro" id="IPR035516">
    <property type="entry name" value="Gyrase/topoIV_suA_C"/>
</dbReference>